<dbReference type="AlphaFoldDB" id="A0A0N5CL54"/>
<dbReference type="OrthoDB" id="5817941at2759"/>
<keyword evidence="1" id="KW-1133">Transmembrane helix</keyword>
<organism evidence="4">
    <name type="scientific">Thelazia callipaeda</name>
    <name type="common">Oriental eyeworm</name>
    <name type="synonym">Parasitic nematode</name>
    <dbReference type="NCBI Taxonomy" id="103827"/>
    <lineage>
        <taxon>Eukaryota</taxon>
        <taxon>Metazoa</taxon>
        <taxon>Ecdysozoa</taxon>
        <taxon>Nematoda</taxon>
        <taxon>Chromadorea</taxon>
        <taxon>Rhabditida</taxon>
        <taxon>Spirurina</taxon>
        <taxon>Spiruromorpha</taxon>
        <taxon>Thelazioidea</taxon>
        <taxon>Thelaziidae</taxon>
        <taxon>Thelazia</taxon>
    </lineage>
</organism>
<evidence type="ECO:0000256" key="1">
    <source>
        <dbReference type="SAM" id="Phobius"/>
    </source>
</evidence>
<name>A0A0N5CL54_THECL</name>
<keyword evidence="3" id="KW-1185">Reference proteome</keyword>
<accession>A0A0N5CL54</accession>
<reference evidence="4" key="1">
    <citation type="submission" date="2017-02" db="UniProtKB">
        <authorList>
            <consortium name="WormBaseParasite"/>
        </authorList>
    </citation>
    <scope>IDENTIFICATION</scope>
</reference>
<keyword evidence="1" id="KW-0812">Transmembrane</keyword>
<evidence type="ECO:0000313" key="4">
    <source>
        <dbReference type="WBParaSite" id="TCLT_0000083201-mRNA-1"/>
    </source>
</evidence>
<feature type="transmembrane region" description="Helical" evidence="1">
    <location>
        <begin position="56"/>
        <end position="75"/>
    </location>
</feature>
<dbReference type="OMA" id="CIVLFAR"/>
<dbReference type="WBParaSite" id="TCLT_0000083201-mRNA-1">
    <property type="protein sequence ID" value="TCLT_0000083201-mRNA-1"/>
    <property type="gene ID" value="TCLT_0000083201"/>
</dbReference>
<sequence length="76" mass="8569">MTDEEYVPGTLSGRPIYWCPSGNGYPAYCPRPTDSDEYTYCCVYGYGIDMPTCCRFPFHTGLLYTMIFSLIIIIAG</sequence>
<gene>
    <name evidence="2" type="ORF">TCLT_LOCUS833</name>
</gene>
<dbReference type="Proteomes" id="UP000276776">
    <property type="component" value="Unassembled WGS sequence"/>
</dbReference>
<dbReference type="EMBL" id="UYYF01000075">
    <property type="protein sequence ID" value="VDM95971.1"/>
    <property type="molecule type" value="Genomic_DNA"/>
</dbReference>
<proteinExistence type="predicted"/>
<evidence type="ECO:0000313" key="3">
    <source>
        <dbReference type="Proteomes" id="UP000276776"/>
    </source>
</evidence>
<protein>
    <submittedName>
        <fullName evidence="2 4">Uncharacterized protein</fullName>
    </submittedName>
</protein>
<keyword evidence="1" id="KW-0472">Membrane</keyword>
<evidence type="ECO:0000313" key="2">
    <source>
        <dbReference type="EMBL" id="VDM95971.1"/>
    </source>
</evidence>
<reference evidence="2 3" key="2">
    <citation type="submission" date="2018-11" db="EMBL/GenBank/DDBJ databases">
        <authorList>
            <consortium name="Pathogen Informatics"/>
        </authorList>
    </citation>
    <scope>NUCLEOTIDE SEQUENCE [LARGE SCALE GENOMIC DNA]</scope>
</reference>